<comment type="caution">
    <text evidence="1">The sequence shown here is derived from an EMBL/GenBank/DDBJ whole genome shotgun (WGS) entry which is preliminary data.</text>
</comment>
<dbReference type="EMBL" id="LAZR01000220">
    <property type="protein sequence ID" value="KKN81058.1"/>
    <property type="molecule type" value="Genomic_DNA"/>
</dbReference>
<gene>
    <name evidence="1" type="ORF">LCGC14_0322770</name>
</gene>
<reference evidence="1" key="1">
    <citation type="journal article" date="2015" name="Nature">
        <title>Complex archaea that bridge the gap between prokaryotes and eukaryotes.</title>
        <authorList>
            <person name="Spang A."/>
            <person name="Saw J.H."/>
            <person name="Jorgensen S.L."/>
            <person name="Zaremba-Niedzwiedzka K."/>
            <person name="Martijn J."/>
            <person name="Lind A.E."/>
            <person name="van Eijk R."/>
            <person name="Schleper C."/>
            <person name="Guy L."/>
            <person name="Ettema T.J."/>
        </authorList>
    </citation>
    <scope>NUCLEOTIDE SEQUENCE</scope>
</reference>
<proteinExistence type="predicted"/>
<accession>A0A0F9WQP1</accession>
<evidence type="ECO:0000313" key="1">
    <source>
        <dbReference type="EMBL" id="KKN81058.1"/>
    </source>
</evidence>
<sequence length="86" mass="9102">MSLCRPGCCQSARKTGAAWIDRTLANLCVSERLRRKLIDQASLFLLNGFSAADLNVRVSCGGRAEVVGLVGVALRIVPLSILSGGE</sequence>
<organism evidence="1">
    <name type="scientific">marine sediment metagenome</name>
    <dbReference type="NCBI Taxonomy" id="412755"/>
    <lineage>
        <taxon>unclassified sequences</taxon>
        <taxon>metagenomes</taxon>
        <taxon>ecological metagenomes</taxon>
    </lineage>
</organism>
<name>A0A0F9WQP1_9ZZZZ</name>
<dbReference type="AlphaFoldDB" id="A0A0F9WQP1"/>
<protein>
    <submittedName>
        <fullName evidence="1">Uncharacterized protein</fullName>
    </submittedName>
</protein>